<keyword evidence="3" id="KW-0808">Transferase</keyword>
<dbReference type="EMBL" id="JACMSC010000015">
    <property type="protein sequence ID" value="KAG6487612.1"/>
    <property type="molecule type" value="Genomic_DNA"/>
</dbReference>
<keyword evidence="2" id="KW-0328">Glycosyltransferase</keyword>
<keyword evidence="10" id="KW-1185">Reference proteome</keyword>
<dbReference type="InterPro" id="IPR029044">
    <property type="entry name" value="Nucleotide-diphossugar_trans"/>
</dbReference>
<dbReference type="GO" id="GO:0012505">
    <property type="term" value="C:endomembrane system"/>
    <property type="evidence" value="ECO:0007669"/>
    <property type="project" value="UniProtKB-SubCell"/>
</dbReference>
<evidence type="ECO:0000256" key="8">
    <source>
        <dbReference type="PIRSR" id="PIRSR605150-2"/>
    </source>
</evidence>
<reference evidence="9 10" key="1">
    <citation type="submission" date="2020-08" db="EMBL/GenBank/DDBJ databases">
        <title>Plant Genome Project.</title>
        <authorList>
            <person name="Zhang R.-G."/>
        </authorList>
    </citation>
    <scope>NUCLEOTIDE SEQUENCE [LARGE SCALE GENOMIC DNA]</scope>
    <source>
        <tissue evidence="9">Rhizome</tissue>
    </source>
</reference>
<evidence type="ECO:0000313" key="10">
    <source>
        <dbReference type="Proteomes" id="UP000734854"/>
    </source>
</evidence>
<dbReference type="Proteomes" id="UP000734854">
    <property type="component" value="Unassembled WGS sequence"/>
</dbReference>
<keyword evidence="7" id="KW-0961">Cell wall biogenesis/degradation</keyword>
<evidence type="ECO:0000256" key="2">
    <source>
        <dbReference type="ARBA" id="ARBA00022676"/>
    </source>
</evidence>
<proteinExistence type="predicted"/>
<gene>
    <name evidence="9" type="ORF">ZIOFF_056202</name>
</gene>
<protein>
    <recommendedName>
        <fullName evidence="11">Cellulose synthase</fullName>
    </recommendedName>
</protein>
<evidence type="ECO:0000256" key="4">
    <source>
        <dbReference type="ARBA" id="ARBA00022692"/>
    </source>
</evidence>
<dbReference type="InterPro" id="IPR005150">
    <property type="entry name" value="Cellulose_synth"/>
</dbReference>
<keyword evidence="5" id="KW-1133">Transmembrane helix</keyword>
<dbReference type="GO" id="GO:0016020">
    <property type="term" value="C:membrane"/>
    <property type="evidence" value="ECO:0007669"/>
    <property type="project" value="InterPro"/>
</dbReference>
<evidence type="ECO:0000256" key="1">
    <source>
        <dbReference type="ARBA" id="ARBA00004127"/>
    </source>
</evidence>
<comment type="subcellular location">
    <subcellularLocation>
        <location evidence="1">Endomembrane system</location>
        <topology evidence="1">Multi-pass membrane protein</topology>
    </subcellularLocation>
</comment>
<comment type="caution">
    <text evidence="9">The sequence shown here is derived from an EMBL/GenBank/DDBJ whole genome shotgun (WGS) entry which is preliminary data.</text>
</comment>
<dbReference type="GO" id="GO:0030244">
    <property type="term" value="P:cellulose biosynthetic process"/>
    <property type="evidence" value="ECO:0007669"/>
    <property type="project" value="InterPro"/>
</dbReference>
<name>A0A8J5FNG5_ZINOF</name>
<dbReference type="PANTHER" id="PTHR13301">
    <property type="entry name" value="X-BOX TRANSCRIPTION FACTOR-RELATED"/>
    <property type="match status" value="1"/>
</dbReference>
<dbReference type="GO" id="GO:0071555">
    <property type="term" value="P:cell wall organization"/>
    <property type="evidence" value="ECO:0007669"/>
    <property type="project" value="UniProtKB-KW"/>
</dbReference>
<dbReference type="GO" id="GO:0071669">
    <property type="term" value="P:plant-type cell wall organization or biogenesis"/>
    <property type="evidence" value="ECO:0007669"/>
    <property type="project" value="UniProtKB-ARBA"/>
</dbReference>
<keyword evidence="6" id="KW-0472">Membrane</keyword>
<dbReference type="Pfam" id="PF03552">
    <property type="entry name" value="Cellulose_synt"/>
    <property type="match status" value="1"/>
</dbReference>
<dbReference type="Gene3D" id="3.90.550.10">
    <property type="entry name" value="Spore Coat Polysaccharide Biosynthesis Protein SpsA, Chain A"/>
    <property type="match status" value="1"/>
</dbReference>
<evidence type="ECO:0008006" key="11">
    <source>
        <dbReference type="Google" id="ProtNLM"/>
    </source>
</evidence>
<accession>A0A8J5FNG5</accession>
<evidence type="ECO:0000313" key="9">
    <source>
        <dbReference type="EMBL" id="KAG6487612.1"/>
    </source>
</evidence>
<evidence type="ECO:0000256" key="7">
    <source>
        <dbReference type="ARBA" id="ARBA00023316"/>
    </source>
</evidence>
<evidence type="ECO:0000256" key="5">
    <source>
        <dbReference type="ARBA" id="ARBA00022989"/>
    </source>
</evidence>
<dbReference type="GO" id="GO:0016760">
    <property type="term" value="F:cellulose synthase (UDP-forming) activity"/>
    <property type="evidence" value="ECO:0007669"/>
    <property type="project" value="InterPro"/>
</dbReference>
<keyword evidence="4" id="KW-0812">Transmembrane</keyword>
<organism evidence="9 10">
    <name type="scientific">Zingiber officinale</name>
    <name type="common">Ginger</name>
    <name type="synonym">Amomum zingiber</name>
    <dbReference type="NCBI Taxonomy" id="94328"/>
    <lineage>
        <taxon>Eukaryota</taxon>
        <taxon>Viridiplantae</taxon>
        <taxon>Streptophyta</taxon>
        <taxon>Embryophyta</taxon>
        <taxon>Tracheophyta</taxon>
        <taxon>Spermatophyta</taxon>
        <taxon>Magnoliopsida</taxon>
        <taxon>Liliopsida</taxon>
        <taxon>Zingiberales</taxon>
        <taxon>Zingiberaceae</taxon>
        <taxon>Zingiber</taxon>
    </lineage>
</organism>
<dbReference type="AlphaFoldDB" id="A0A8J5FNG5"/>
<evidence type="ECO:0000256" key="6">
    <source>
        <dbReference type="ARBA" id="ARBA00023136"/>
    </source>
</evidence>
<evidence type="ECO:0000256" key="3">
    <source>
        <dbReference type="ARBA" id="ARBA00022679"/>
    </source>
</evidence>
<feature type="binding site" evidence="8">
    <location>
        <position position="77"/>
    </location>
    <ligand>
        <name>UDP-alpha-D-glucose</name>
        <dbReference type="ChEBI" id="CHEBI:58885"/>
    </ligand>
</feature>
<feature type="binding site" evidence="8">
    <location>
        <position position="48"/>
    </location>
    <ligand>
        <name>UDP-alpha-D-glucose</name>
        <dbReference type="ChEBI" id="CHEBI:58885"/>
    </ligand>
</feature>
<sequence>MTSLNGAVPFGWCPVRRKELPDSLLRAVGYDGLPSIDVFVCTADPRREPPASVASTALSAMAFDYPTDRLSVYLSDDGGSAVTLFAFMEAARFARYWLPFCKSLHPLDDKNVTIASLFMLSVDSIDVEWIPRLPQNLTTKYLLVEAFPARGQEDMSCLVTLST</sequence>